<comment type="subcellular location">
    <subcellularLocation>
        <location evidence="2">Cell junction</location>
        <location evidence="2">Desmosome</location>
    </subcellularLocation>
    <subcellularLocation>
        <location evidence="1">Cell membrane</location>
    </subcellularLocation>
</comment>
<dbReference type="PRINTS" id="PR00205">
    <property type="entry name" value="CADHERIN"/>
</dbReference>
<keyword evidence="12" id="KW-0325">Glycoprotein</keyword>
<dbReference type="GO" id="GO:0005886">
    <property type="term" value="C:plasma membrane"/>
    <property type="evidence" value="ECO:0007669"/>
    <property type="project" value="UniProtKB-SubCell"/>
</dbReference>
<organism evidence="15 16">
    <name type="scientific">Bos mutus grunniens</name>
    <name type="common">Wild yak</name>
    <name type="synonym">Bos grunniens</name>
    <dbReference type="NCBI Taxonomy" id="30521"/>
    <lineage>
        <taxon>Eukaryota</taxon>
        <taxon>Metazoa</taxon>
        <taxon>Chordata</taxon>
        <taxon>Craniata</taxon>
        <taxon>Vertebrata</taxon>
        <taxon>Euteleostomi</taxon>
        <taxon>Mammalia</taxon>
        <taxon>Eutheria</taxon>
        <taxon>Laurasiatheria</taxon>
        <taxon>Artiodactyla</taxon>
        <taxon>Ruminantia</taxon>
        <taxon>Pecora</taxon>
        <taxon>Bovidae</taxon>
        <taxon>Bovinae</taxon>
        <taxon>Bos</taxon>
    </lineage>
</organism>
<evidence type="ECO:0000256" key="13">
    <source>
        <dbReference type="PROSITE-ProRule" id="PRU00043"/>
    </source>
</evidence>
<sequence>GENHQLRREGSGPREHEICFDFGDGLHFEALHSRNESKLLPKHIHPVRQKRAWITAPVALREGEDLSRKNPIAKIHSDLAEEKKLKITYKYTGKGITEPPFGVFVFNKDTGELNVTTILDREETPFFLVTGYALDERGKNLEKPIELRIKVLDINDNEPVFTQDVFVGSVEELSAANTLVMKINATDADEPNTLNSKISYRIVSQEPANSPVFYLNKETPFFW</sequence>
<keyword evidence="8" id="KW-0130">Cell adhesion</keyword>
<keyword evidence="9" id="KW-0965">Cell junction</keyword>
<dbReference type="FunFam" id="2.60.40.60:FF:000011">
    <property type="entry name" value="Cadherin 1"/>
    <property type="match status" value="1"/>
</dbReference>
<evidence type="ECO:0000256" key="3">
    <source>
        <dbReference type="ARBA" id="ARBA00022475"/>
    </source>
</evidence>
<evidence type="ECO:0000256" key="12">
    <source>
        <dbReference type="ARBA" id="ARBA00023180"/>
    </source>
</evidence>
<accession>A0A8C0AIH3</accession>
<keyword evidence="6" id="KW-0677">Repeat</keyword>
<dbReference type="SUPFAM" id="SSF49313">
    <property type="entry name" value="Cadherin-like"/>
    <property type="match status" value="2"/>
</dbReference>
<keyword evidence="3" id="KW-1003">Cell membrane</keyword>
<feature type="domain" description="Cadherin" evidence="14">
    <location>
        <begin position="72"/>
        <end position="161"/>
    </location>
</feature>
<reference evidence="15" key="1">
    <citation type="submission" date="2019-05" db="EMBL/GenBank/DDBJ databases">
        <authorList>
            <person name="Zhang S."/>
            <person name="Liu J."/>
        </authorList>
    </citation>
    <scope>NUCLEOTIDE SEQUENCE [LARGE SCALE GENOMIC DNA]</scope>
</reference>
<evidence type="ECO:0000313" key="16">
    <source>
        <dbReference type="Proteomes" id="UP000694520"/>
    </source>
</evidence>
<gene>
    <name evidence="15" type="primary">DSG2</name>
</gene>
<dbReference type="GeneTree" id="ENSGT01030000234624"/>
<evidence type="ECO:0000256" key="11">
    <source>
        <dbReference type="ARBA" id="ARBA00023136"/>
    </source>
</evidence>
<protein>
    <submittedName>
        <fullName evidence="15">Desmoglein 2</fullName>
    </submittedName>
</protein>
<evidence type="ECO:0000256" key="2">
    <source>
        <dbReference type="ARBA" id="ARBA00004568"/>
    </source>
</evidence>
<dbReference type="InterPro" id="IPR002126">
    <property type="entry name" value="Cadherin-like_dom"/>
</dbReference>
<evidence type="ECO:0000256" key="10">
    <source>
        <dbReference type="ARBA" id="ARBA00022989"/>
    </source>
</evidence>
<dbReference type="PROSITE" id="PS00232">
    <property type="entry name" value="CADHERIN_1"/>
    <property type="match status" value="1"/>
</dbReference>
<keyword evidence="16" id="KW-1185">Reference proteome</keyword>
<dbReference type="PROSITE" id="PS50268">
    <property type="entry name" value="CADHERIN_2"/>
    <property type="match status" value="2"/>
</dbReference>
<keyword evidence="10" id="KW-1133">Transmembrane helix</keyword>
<dbReference type="Ensembl" id="ENSBGRT00000042103.1">
    <property type="protein sequence ID" value="ENSBGRP00000036383.1"/>
    <property type="gene ID" value="ENSBGRG00000022705.1"/>
</dbReference>
<dbReference type="GO" id="GO:0030057">
    <property type="term" value="C:desmosome"/>
    <property type="evidence" value="ECO:0007669"/>
    <property type="project" value="UniProtKB-SubCell"/>
</dbReference>
<keyword evidence="5" id="KW-0479">Metal-binding</keyword>
<reference evidence="15" key="3">
    <citation type="submission" date="2025-09" db="UniProtKB">
        <authorList>
            <consortium name="Ensembl"/>
        </authorList>
    </citation>
    <scope>IDENTIFICATION</scope>
</reference>
<dbReference type="GO" id="GO:0005509">
    <property type="term" value="F:calcium ion binding"/>
    <property type="evidence" value="ECO:0007669"/>
    <property type="project" value="UniProtKB-UniRule"/>
</dbReference>
<evidence type="ECO:0000256" key="6">
    <source>
        <dbReference type="ARBA" id="ARBA00022737"/>
    </source>
</evidence>
<evidence type="ECO:0000313" key="15">
    <source>
        <dbReference type="Ensembl" id="ENSBGRP00000036383.1"/>
    </source>
</evidence>
<keyword evidence="7 13" id="KW-0106">Calcium</keyword>
<feature type="domain" description="Cadherin" evidence="14">
    <location>
        <begin position="162"/>
        <end position="219"/>
    </location>
</feature>
<dbReference type="SMART" id="SM00112">
    <property type="entry name" value="CA"/>
    <property type="match status" value="1"/>
</dbReference>
<dbReference type="CDD" id="cd11304">
    <property type="entry name" value="Cadherin_repeat"/>
    <property type="match status" value="2"/>
</dbReference>
<dbReference type="PANTHER" id="PTHR24025:SF1">
    <property type="entry name" value="DESMOGLEIN-2"/>
    <property type="match status" value="1"/>
</dbReference>
<dbReference type="AlphaFoldDB" id="A0A8C0AIH3"/>
<dbReference type="FunFam" id="2.60.40.60:FF:000068">
    <property type="entry name" value="Desmoglein 1"/>
    <property type="match status" value="1"/>
</dbReference>
<proteinExistence type="predicted"/>
<reference evidence="15" key="2">
    <citation type="submission" date="2025-08" db="UniProtKB">
        <authorList>
            <consortium name="Ensembl"/>
        </authorList>
    </citation>
    <scope>IDENTIFICATION</scope>
</reference>
<keyword evidence="11" id="KW-0472">Membrane</keyword>
<dbReference type="Gene3D" id="2.60.40.60">
    <property type="entry name" value="Cadherins"/>
    <property type="match status" value="2"/>
</dbReference>
<dbReference type="Pfam" id="PF00028">
    <property type="entry name" value="Cadherin"/>
    <property type="match status" value="1"/>
</dbReference>
<evidence type="ECO:0000259" key="14">
    <source>
        <dbReference type="PROSITE" id="PS50268"/>
    </source>
</evidence>
<dbReference type="InterPro" id="IPR015919">
    <property type="entry name" value="Cadherin-like_sf"/>
</dbReference>
<name>A0A8C0AIH3_BOSMU</name>
<evidence type="ECO:0000256" key="1">
    <source>
        <dbReference type="ARBA" id="ARBA00004236"/>
    </source>
</evidence>
<dbReference type="Proteomes" id="UP000694520">
    <property type="component" value="Chromosome 21"/>
</dbReference>
<keyword evidence="4" id="KW-0812">Transmembrane</keyword>
<evidence type="ECO:0000256" key="8">
    <source>
        <dbReference type="ARBA" id="ARBA00022889"/>
    </source>
</evidence>
<dbReference type="InterPro" id="IPR050971">
    <property type="entry name" value="Cadherin-domain_protein"/>
</dbReference>
<evidence type="ECO:0000256" key="7">
    <source>
        <dbReference type="ARBA" id="ARBA00022837"/>
    </source>
</evidence>
<evidence type="ECO:0000256" key="9">
    <source>
        <dbReference type="ARBA" id="ARBA00022949"/>
    </source>
</evidence>
<evidence type="ECO:0000256" key="4">
    <source>
        <dbReference type="ARBA" id="ARBA00022692"/>
    </source>
</evidence>
<evidence type="ECO:0000256" key="5">
    <source>
        <dbReference type="ARBA" id="ARBA00022723"/>
    </source>
</evidence>
<dbReference type="PANTHER" id="PTHR24025">
    <property type="entry name" value="DESMOGLEIN FAMILY MEMBER"/>
    <property type="match status" value="1"/>
</dbReference>
<dbReference type="InterPro" id="IPR020894">
    <property type="entry name" value="Cadherin_CS"/>
</dbReference>
<dbReference type="GO" id="GO:0007156">
    <property type="term" value="P:homophilic cell adhesion via plasma membrane adhesion molecules"/>
    <property type="evidence" value="ECO:0007669"/>
    <property type="project" value="InterPro"/>
</dbReference>